<evidence type="ECO:0000256" key="6">
    <source>
        <dbReference type="ARBA" id="ARBA00022989"/>
    </source>
</evidence>
<keyword evidence="6 13" id="KW-1133">Transmembrane helix</keyword>
<feature type="transmembrane region" description="Helical" evidence="13">
    <location>
        <begin position="389"/>
        <end position="407"/>
    </location>
</feature>
<evidence type="ECO:0000256" key="8">
    <source>
        <dbReference type="ARBA" id="ARBA00023065"/>
    </source>
</evidence>
<evidence type="ECO:0000259" key="14">
    <source>
        <dbReference type="Pfam" id="PF00520"/>
    </source>
</evidence>
<feature type="domain" description="Ion transport" evidence="14">
    <location>
        <begin position="268"/>
        <end position="530"/>
    </location>
</feature>
<dbReference type="InterPro" id="IPR005821">
    <property type="entry name" value="Ion_trans_dom"/>
</dbReference>
<feature type="repeat" description="ANK" evidence="12">
    <location>
        <begin position="98"/>
        <end position="122"/>
    </location>
</feature>
<dbReference type="PROSITE" id="PS50088">
    <property type="entry name" value="ANK_REPEAT"/>
    <property type="match status" value="2"/>
</dbReference>
<keyword evidence="2" id="KW-0813">Transport</keyword>
<dbReference type="SMART" id="SM00248">
    <property type="entry name" value="ANK"/>
    <property type="match status" value="3"/>
</dbReference>
<dbReference type="GO" id="GO:1902495">
    <property type="term" value="C:transmembrane transporter complex"/>
    <property type="evidence" value="ECO:0007669"/>
    <property type="project" value="TreeGrafter"/>
</dbReference>
<dbReference type="Gene3D" id="1.25.40.20">
    <property type="entry name" value="Ankyrin repeat-containing domain"/>
    <property type="match status" value="1"/>
</dbReference>
<dbReference type="SUPFAM" id="SSF48403">
    <property type="entry name" value="Ankyrin repeat"/>
    <property type="match status" value="1"/>
</dbReference>
<evidence type="ECO:0000256" key="10">
    <source>
        <dbReference type="ARBA" id="ARBA00023180"/>
    </source>
</evidence>
<dbReference type="Pfam" id="PF12796">
    <property type="entry name" value="Ank_2"/>
    <property type="match status" value="1"/>
</dbReference>
<evidence type="ECO:0000256" key="3">
    <source>
        <dbReference type="ARBA" id="ARBA00022606"/>
    </source>
</evidence>
<proteinExistence type="predicted"/>
<keyword evidence="9 13" id="KW-0472">Membrane</keyword>
<dbReference type="Gene3D" id="1.10.287.70">
    <property type="match status" value="1"/>
</dbReference>
<reference evidence="15" key="1">
    <citation type="submission" date="2020-10" db="EMBL/GenBank/DDBJ databases">
        <authorList>
            <person name="Kikuchi T."/>
        </authorList>
    </citation>
    <scope>NUCLEOTIDE SEQUENCE</scope>
    <source>
        <strain evidence="15">NKZ352</strain>
    </source>
</reference>
<dbReference type="PROSITE" id="PS50297">
    <property type="entry name" value="ANK_REP_REGION"/>
    <property type="match status" value="1"/>
</dbReference>
<keyword evidence="3" id="KW-0716">Sensory transduction</keyword>
<protein>
    <recommendedName>
        <fullName evidence="14">Ion transport domain-containing protein</fullName>
    </recommendedName>
</protein>
<name>A0A8S1H9U4_9PELO</name>
<evidence type="ECO:0000256" key="9">
    <source>
        <dbReference type="ARBA" id="ARBA00023136"/>
    </source>
</evidence>
<evidence type="ECO:0000256" key="5">
    <source>
        <dbReference type="ARBA" id="ARBA00022737"/>
    </source>
</evidence>
<dbReference type="OrthoDB" id="1661883at2759"/>
<evidence type="ECO:0000256" key="1">
    <source>
        <dbReference type="ARBA" id="ARBA00004141"/>
    </source>
</evidence>
<evidence type="ECO:0000256" key="13">
    <source>
        <dbReference type="SAM" id="Phobius"/>
    </source>
</evidence>
<dbReference type="PANTHER" id="PTHR47143">
    <property type="entry name" value="TRANSIENT RECEPTOR POTENTIAL CATION CHANNEL PROTEIN PAINLESS"/>
    <property type="match status" value="1"/>
</dbReference>
<evidence type="ECO:0000313" key="15">
    <source>
        <dbReference type="EMBL" id="CAD6192793.1"/>
    </source>
</evidence>
<sequence length="652" mass="75172">MIDLSLFEIRRSDVTTKLLLKEGADRDARNSYQQTPLAVAVEAGKLEVVQRLILNHATVESDSEIKTVLHLAAERGFHTIVQELLQHGRAQIDRRDEKGRTALEIAIQEGHRDVARVLVDSNDWPSLFVPNDLLPLGRHKDVRHTPLRRLIDKFPDIAAIVLDKCLEMSSPDSHEYMFAIAYNFELLDDTYMMPDDKGTSLVGYKKPFDDEFRLKKEARAYTDDYDVVYKNHPLKMMANAERLSLLSHPVCVALLKHKWNALGRYVYYFALSIYILFITFLTIYVTHTPAPYNVPHDNQLIDLTERFSEDSASCPDIQINQPNPVFKVTVIVLAAAHIIKEVFQLFQRRISYVNWENLLECFIYSSAIVTVLDFTECSASSGIKMRWQWLLAAVCTFTAWMNLLLMIRKLPRFGIYVVMFFDIVRTFSRFFIIFLLFIVAFSTSFYVIMQNRPEFSTMGSSLLKTTVMMIGEFEFTAIFHGDAMSHSEKLFGHAVAYPLFFFFCVIMTILLMNLLVGLAVDDIKSVQEKAELKRLIMQVDLVLQVEASMPYIRRIVTRSRYSFFPNQHGLMKRIRNRFGFDSSSEMLLSEVTSSETEFATLMRTSLLLQKAQLQTLQENVDVMYEKQVKLESMLKRLAKGLNVELAEEEDVS</sequence>
<dbReference type="InterPro" id="IPR052076">
    <property type="entry name" value="TRP_cation_channel"/>
</dbReference>
<keyword evidence="4 13" id="KW-0812">Transmembrane</keyword>
<organism evidence="15 16">
    <name type="scientific">Caenorhabditis auriculariae</name>
    <dbReference type="NCBI Taxonomy" id="2777116"/>
    <lineage>
        <taxon>Eukaryota</taxon>
        <taxon>Metazoa</taxon>
        <taxon>Ecdysozoa</taxon>
        <taxon>Nematoda</taxon>
        <taxon>Chromadorea</taxon>
        <taxon>Rhabditida</taxon>
        <taxon>Rhabditina</taxon>
        <taxon>Rhabditomorpha</taxon>
        <taxon>Rhabditoidea</taxon>
        <taxon>Rhabditidae</taxon>
        <taxon>Peloderinae</taxon>
        <taxon>Caenorhabditis</taxon>
    </lineage>
</organism>
<dbReference type="AlphaFoldDB" id="A0A8S1H9U4"/>
<evidence type="ECO:0000256" key="7">
    <source>
        <dbReference type="ARBA" id="ARBA00023043"/>
    </source>
</evidence>
<keyword evidence="5" id="KW-0677">Repeat</keyword>
<keyword evidence="11" id="KW-0407">Ion channel</keyword>
<evidence type="ECO:0000256" key="11">
    <source>
        <dbReference type="ARBA" id="ARBA00023303"/>
    </source>
</evidence>
<dbReference type="Pfam" id="PF00520">
    <property type="entry name" value="Ion_trans"/>
    <property type="match status" value="1"/>
</dbReference>
<feature type="repeat" description="ANK" evidence="12">
    <location>
        <begin position="32"/>
        <end position="64"/>
    </location>
</feature>
<evidence type="ECO:0000256" key="2">
    <source>
        <dbReference type="ARBA" id="ARBA00022448"/>
    </source>
</evidence>
<comment type="subcellular location">
    <subcellularLocation>
        <location evidence="1">Membrane</location>
        <topology evidence="1">Multi-pass membrane protein</topology>
    </subcellularLocation>
</comment>
<keyword evidence="10" id="KW-0325">Glycoprotein</keyword>
<accession>A0A8S1H9U4</accession>
<feature type="transmembrane region" description="Helical" evidence="13">
    <location>
        <begin position="427"/>
        <end position="449"/>
    </location>
</feature>
<keyword evidence="16" id="KW-1185">Reference proteome</keyword>
<dbReference type="Proteomes" id="UP000835052">
    <property type="component" value="Unassembled WGS sequence"/>
</dbReference>
<keyword evidence="8" id="KW-0406">Ion transport</keyword>
<keyword evidence="7 12" id="KW-0040">ANK repeat</keyword>
<dbReference type="InterPro" id="IPR002110">
    <property type="entry name" value="Ankyrin_rpt"/>
</dbReference>
<evidence type="ECO:0000313" key="16">
    <source>
        <dbReference type="Proteomes" id="UP000835052"/>
    </source>
</evidence>
<evidence type="ECO:0000256" key="4">
    <source>
        <dbReference type="ARBA" id="ARBA00022692"/>
    </source>
</evidence>
<feature type="transmembrane region" description="Helical" evidence="13">
    <location>
        <begin position="499"/>
        <end position="520"/>
    </location>
</feature>
<dbReference type="InterPro" id="IPR036770">
    <property type="entry name" value="Ankyrin_rpt-contain_sf"/>
</dbReference>
<dbReference type="GO" id="GO:0005216">
    <property type="term" value="F:monoatomic ion channel activity"/>
    <property type="evidence" value="ECO:0007669"/>
    <property type="project" value="InterPro"/>
</dbReference>
<dbReference type="PANTHER" id="PTHR47143:SF1">
    <property type="entry name" value="ION_TRANS DOMAIN-CONTAINING PROTEIN"/>
    <property type="match status" value="1"/>
</dbReference>
<gene>
    <name evidence="15" type="ORF">CAUJ_LOCUS8712</name>
</gene>
<comment type="caution">
    <text evidence="15">The sequence shown here is derived from an EMBL/GenBank/DDBJ whole genome shotgun (WGS) entry which is preliminary data.</text>
</comment>
<dbReference type="EMBL" id="CAJGYM010000030">
    <property type="protein sequence ID" value="CAD6192793.1"/>
    <property type="molecule type" value="Genomic_DNA"/>
</dbReference>
<feature type="transmembrane region" description="Helical" evidence="13">
    <location>
        <begin position="265"/>
        <end position="285"/>
    </location>
</feature>
<evidence type="ECO:0000256" key="12">
    <source>
        <dbReference type="PROSITE-ProRule" id="PRU00023"/>
    </source>
</evidence>